<feature type="region of interest" description="Disordered" evidence="1">
    <location>
        <begin position="42"/>
        <end position="71"/>
    </location>
</feature>
<accession>A0A1I0IUV1</accession>
<proteinExistence type="predicted"/>
<name>A0A1I0IUV1_9EURY</name>
<organism evidence="2 3">
    <name type="scientific">Natrinema hispanicum</name>
    <dbReference type="NCBI Taxonomy" id="392421"/>
    <lineage>
        <taxon>Archaea</taxon>
        <taxon>Methanobacteriati</taxon>
        <taxon>Methanobacteriota</taxon>
        <taxon>Stenosarchaea group</taxon>
        <taxon>Halobacteria</taxon>
        <taxon>Halobacteriales</taxon>
        <taxon>Natrialbaceae</taxon>
        <taxon>Natrinema</taxon>
    </lineage>
</organism>
<dbReference type="Proteomes" id="UP000199320">
    <property type="component" value="Unassembled WGS sequence"/>
</dbReference>
<evidence type="ECO:0000256" key="1">
    <source>
        <dbReference type="SAM" id="MobiDB-lite"/>
    </source>
</evidence>
<feature type="compositionally biased region" description="Low complexity" evidence="1">
    <location>
        <begin position="202"/>
        <end position="212"/>
    </location>
</feature>
<feature type="compositionally biased region" description="Low complexity" evidence="1">
    <location>
        <begin position="48"/>
        <end position="63"/>
    </location>
</feature>
<dbReference type="STRING" id="392421.SAMN04488694_12625"/>
<gene>
    <name evidence="2" type="ORF">SAMN04488694_12625</name>
</gene>
<feature type="region of interest" description="Disordered" evidence="1">
    <location>
        <begin position="198"/>
        <end position="229"/>
    </location>
</feature>
<evidence type="ECO:0000313" key="2">
    <source>
        <dbReference type="EMBL" id="SEU00998.1"/>
    </source>
</evidence>
<feature type="compositionally biased region" description="Pro residues" evidence="1">
    <location>
        <begin position="213"/>
        <end position="223"/>
    </location>
</feature>
<protein>
    <submittedName>
        <fullName evidence="2">Uncharacterized protein</fullName>
    </submittedName>
</protein>
<reference evidence="3" key="1">
    <citation type="submission" date="2016-10" db="EMBL/GenBank/DDBJ databases">
        <authorList>
            <person name="Varghese N."/>
            <person name="Submissions S."/>
        </authorList>
    </citation>
    <scope>NUCLEOTIDE SEQUENCE [LARGE SCALE GENOMIC DNA]</scope>
    <source>
        <strain evidence="3">CDM_6</strain>
    </source>
</reference>
<dbReference type="AlphaFoldDB" id="A0A1I0IUV1"/>
<keyword evidence="3" id="KW-1185">Reference proteome</keyword>
<feature type="region of interest" description="Disordered" evidence="1">
    <location>
        <begin position="332"/>
        <end position="360"/>
    </location>
</feature>
<dbReference type="RefSeq" id="WP_139246239.1">
    <property type="nucleotide sequence ID" value="NZ_FOIC01000026.1"/>
</dbReference>
<dbReference type="EMBL" id="FOIC01000026">
    <property type="protein sequence ID" value="SEU00998.1"/>
    <property type="molecule type" value="Genomic_DNA"/>
</dbReference>
<dbReference type="OrthoDB" id="387751at2157"/>
<feature type="compositionally biased region" description="Polar residues" evidence="1">
    <location>
        <begin position="347"/>
        <end position="360"/>
    </location>
</feature>
<evidence type="ECO:0000313" key="3">
    <source>
        <dbReference type="Proteomes" id="UP000199320"/>
    </source>
</evidence>
<sequence>MTEFSTTAYLDLQVDQGGLRSARKEIEDKLTSDPIQVEVEPVNSGRVASSSEALSSNTETSSSGNGGSNKLLEHQNSMLNNIDSHWSENIELNDTRNDLLRQLLDETEKGNTTVRGRMGRGLMGGGAIGLMIGGTLLSKLPNLDLPKLKVPDIPPLKAPDIDPLEVPDIPPLDIPDVPEPTWLPIEVPKPDWIPIPPPELPEMPVQPEIPSSTPSPGPIPVPGSPDGNTPGIPNINPPDVNVPEISPGAIAAGGAAAGAASWLAQRGTTIGRGASAPGVVSDPETIEDVMNAPDTLRNASRGQSEGHKKLDQLTNGLGIPSFDEWPGYVGPDRDGSGGSSGGGMNINIPSVSRNDLSNAMPSVNKKDLEEIASQDIEFTVKPNINVSADGVSKKDVEREVKEATSQVEREVSKRLDRLERAFK</sequence>